<evidence type="ECO:0000313" key="2">
    <source>
        <dbReference type="EMBL" id="MPC28737.1"/>
    </source>
</evidence>
<feature type="signal peptide" evidence="1">
    <location>
        <begin position="1"/>
        <end position="25"/>
    </location>
</feature>
<feature type="chain" id="PRO_5022849654" evidence="1">
    <location>
        <begin position="26"/>
        <end position="63"/>
    </location>
</feature>
<reference evidence="2 3" key="1">
    <citation type="submission" date="2019-05" db="EMBL/GenBank/DDBJ databases">
        <title>Another draft genome of Portunus trituberculatus and its Hox gene families provides insights of decapod evolution.</title>
        <authorList>
            <person name="Jeong J.-H."/>
            <person name="Song I."/>
            <person name="Kim S."/>
            <person name="Choi T."/>
            <person name="Kim D."/>
            <person name="Ryu S."/>
            <person name="Kim W."/>
        </authorList>
    </citation>
    <scope>NUCLEOTIDE SEQUENCE [LARGE SCALE GENOMIC DNA]</scope>
    <source>
        <tissue evidence="2">Muscle</tissue>
    </source>
</reference>
<sequence length="63" mass="6889">MTLAAHRLNNGTVSLMFFLVGGAMSHKVEHNDSSKFAERTLVEVYVNKWKVGGSGAALPDELR</sequence>
<proteinExistence type="predicted"/>
<dbReference type="AlphaFoldDB" id="A0A5B7E5Y4"/>
<keyword evidence="3" id="KW-1185">Reference proteome</keyword>
<gene>
    <name evidence="2" type="ORF">E2C01_021947</name>
</gene>
<dbReference type="Proteomes" id="UP000324222">
    <property type="component" value="Unassembled WGS sequence"/>
</dbReference>
<comment type="caution">
    <text evidence="2">The sequence shown here is derived from an EMBL/GenBank/DDBJ whole genome shotgun (WGS) entry which is preliminary data.</text>
</comment>
<accession>A0A5B7E5Y4</accession>
<evidence type="ECO:0000313" key="3">
    <source>
        <dbReference type="Proteomes" id="UP000324222"/>
    </source>
</evidence>
<name>A0A5B7E5Y4_PORTR</name>
<keyword evidence="1" id="KW-0732">Signal</keyword>
<protein>
    <submittedName>
        <fullName evidence="2">Uncharacterized protein</fullName>
    </submittedName>
</protein>
<organism evidence="2 3">
    <name type="scientific">Portunus trituberculatus</name>
    <name type="common">Swimming crab</name>
    <name type="synonym">Neptunus trituberculatus</name>
    <dbReference type="NCBI Taxonomy" id="210409"/>
    <lineage>
        <taxon>Eukaryota</taxon>
        <taxon>Metazoa</taxon>
        <taxon>Ecdysozoa</taxon>
        <taxon>Arthropoda</taxon>
        <taxon>Crustacea</taxon>
        <taxon>Multicrustacea</taxon>
        <taxon>Malacostraca</taxon>
        <taxon>Eumalacostraca</taxon>
        <taxon>Eucarida</taxon>
        <taxon>Decapoda</taxon>
        <taxon>Pleocyemata</taxon>
        <taxon>Brachyura</taxon>
        <taxon>Eubrachyura</taxon>
        <taxon>Portunoidea</taxon>
        <taxon>Portunidae</taxon>
        <taxon>Portuninae</taxon>
        <taxon>Portunus</taxon>
    </lineage>
</organism>
<evidence type="ECO:0000256" key="1">
    <source>
        <dbReference type="SAM" id="SignalP"/>
    </source>
</evidence>
<dbReference type="EMBL" id="VSRR010001959">
    <property type="protein sequence ID" value="MPC28737.1"/>
    <property type="molecule type" value="Genomic_DNA"/>
</dbReference>